<feature type="signal peptide" evidence="1">
    <location>
        <begin position="1"/>
        <end position="25"/>
    </location>
</feature>
<name>A0ABW0IEB1_9BACT</name>
<evidence type="ECO:0000313" key="3">
    <source>
        <dbReference type="Proteomes" id="UP001596106"/>
    </source>
</evidence>
<reference evidence="3" key="1">
    <citation type="journal article" date="2019" name="Int. J. Syst. Evol. Microbiol.">
        <title>The Global Catalogue of Microorganisms (GCM) 10K type strain sequencing project: providing services to taxonomists for standard genome sequencing and annotation.</title>
        <authorList>
            <consortium name="The Broad Institute Genomics Platform"/>
            <consortium name="The Broad Institute Genome Sequencing Center for Infectious Disease"/>
            <person name="Wu L."/>
            <person name="Ma J."/>
        </authorList>
    </citation>
    <scope>NUCLEOTIDE SEQUENCE [LARGE SCALE GENOMIC DNA]</scope>
    <source>
        <strain evidence="3">CCUG 55250</strain>
    </source>
</reference>
<sequence length="126" mass="14074">MKLRSPLASIVALGLLAALPFGMSAQEKPTPIKFTKYDCTASKYRNGFYEYIARGSFVITKEGKYSYSGFQKESTGKFSVDQQGNLHFKDGYFDGGKAEKIDRPNKVFLVFPANPDNRWTCSCSDS</sequence>
<comment type="caution">
    <text evidence="2">The sequence shown here is derived from an EMBL/GenBank/DDBJ whole genome shotgun (WGS) entry which is preliminary data.</text>
</comment>
<dbReference type="RefSeq" id="WP_379847980.1">
    <property type="nucleotide sequence ID" value="NZ_JBHSMA010000006.1"/>
</dbReference>
<accession>A0ABW0IEB1</accession>
<feature type="chain" id="PRO_5045692456" evidence="1">
    <location>
        <begin position="26"/>
        <end position="126"/>
    </location>
</feature>
<keyword evidence="1" id="KW-0732">Signal</keyword>
<evidence type="ECO:0000313" key="2">
    <source>
        <dbReference type="EMBL" id="MFC5411259.1"/>
    </source>
</evidence>
<dbReference type="Proteomes" id="UP001596106">
    <property type="component" value="Unassembled WGS sequence"/>
</dbReference>
<organism evidence="2 3">
    <name type="scientific">Larkinella bovis</name>
    <dbReference type="NCBI Taxonomy" id="683041"/>
    <lineage>
        <taxon>Bacteria</taxon>
        <taxon>Pseudomonadati</taxon>
        <taxon>Bacteroidota</taxon>
        <taxon>Cytophagia</taxon>
        <taxon>Cytophagales</taxon>
        <taxon>Spirosomataceae</taxon>
        <taxon>Larkinella</taxon>
    </lineage>
</organism>
<evidence type="ECO:0000256" key="1">
    <source>
        <dbReference type="SAM" id="SignalP"/>
    </source>
</evidence>
<proteinExistence type="predicted"/>
<protein>
    <submittedName>
        <fullName evidence="2">Uncharacterized protein</fullName>
    </submittedName>
</protein>
<keyword evidence="3" id="KW-1185">Reference proteome</keyword>
<gene>
    <name evidence="2" type="ORF">ACFPMF_18200</name>
</gene>
<dbReference type="EMBL" id="JBHSMA010000006">
    <property type="protein sequence ID" value="MFC5411259.1"/>
    <property type="molecule type" value="Genomic_DNA"/>
</dbReference>